<accession>A0A285P228</accession>
<organism evidence="1 2">
    <name type="scientific">Hydrogenobacter hydrogenophilus</name>
    <dbReference type="NCBI Taxonomy" id="35835"/>
    <lineage>
        <taxon>Bacteria</taxon>
        <taxon>Pseudomonadati</taxon>
        <taxon>Aquificota</taxon>
        <taxon>Aquificia</taxon>
        <taxon>Aquificales</taxon>
        <taxon>Aquificaceae</taxon>
        <taxon>Hydrogenobacter</taxon>
    </lineage>
</organism>
<evidence type="ECO:0000313" key="1">
    <source>
        <dbReference type="EMBL" id="SNZ15508.1"/>
    </source>
</evidence>
<name>A0A285P228_9AQUI</name>
<dbReference type="AlphaFoldDB" id="A0A285P228"/>
<evidence type="ECO:0000313" key="2">
    <source>
        <dbReference type="Proteomes" id="UP000218627"/>
    </source>
</evidence>
<sequence length="43" mass="4850">MVSQSSLTHEESSVLRELLSTKDIKIDSMTSPIEIRFDGKIAR</sequence>
<keyword evidence="2" id="KW-1185">Reference proteome</keyword>
<protein>
    <submittedName>
        <fullName evidence="1">Uncharacterized protein</fullName>
    </submittedName>
</protein>
<proteinExistence type="predicted"/>
<gene>
    <name evidence="1" type="ORF">SAMN06265353_1388</name>
</gene>
<dbReference type="Proteomes" id="UP000218627">
    <property type="component" value="Unassembled WGS sequence"/>
</dbReference>
<dbReference type="EMBL" id="OBEN01000008">
    <property type="protein sequence ID" value="SNZ15508.1"/>
    <property type="molecule type" value="Genomic_DNA"/>
</dbReference>
<reference evidence="2" key="1">
    <citation type="submission" date="2017-09" db="EMBL/GenBank/DDBJ databases">
        <authorList>
            <person name="Varghese N."/>
            <person name="Submissions S."/>
        </authorList>
    </citation>
    <scope>NUCLEOTIDE SEQUENCE [LARGE SCALE GENOMIC DNA]</scope>
    <source>
        <strain evidence="2">DSM 2913</strain>
    </source>
</reference>